<protein>
    <submittedName>
        <fullName evidence="2">DUF4340 domain-containing protein</fullName>
    </submittedName>
</protein>
<dbReference type="AlphaFoldDB" id="A0A7W2TX03"/>
<keyword evidence="3" id="KW-1185">Reference proteome</keyword>
<evidence type="ECO:0000313" key="2">
    <source>
        <dbReference type="EMBL" id="MBA6413484.1"/>
    </source>
</evidence>
<dbReference type="InterPro" id="IPR025641">
    <property type="entry name" value="DUF4340"/>
</dbReference>
<dbReference type="RefSeq" id="WP_182172785.1">
    <property type="nucleotide sequence ID" value="NZ_JACFXU010000014.1"/>
</dbReference>
<evidence type="ECO:0000259" key="1">
    <source>
        <dbReference type="Pfam" id="PF14238"/>
    </source>
</evidence>
<gene>
    <name evidence="2" type="ORF">H2508_10225</name>
</gene>
<organism evidence="2 3">
    <name type="scientific">Sediminihaliea albiluteola</name>
    <dbReference type="NCBI Taxonomy" id="2758564"/>
    <lineage>
        <taxon>Bacteria</taxon>
        <taxon>Pseudomonadati</taxon>
        <taxon>Pseudomonadota</taxon>
        <taxon>Gammaproteobacteria</taxon>
        <taxon>Cellvibrionales</taxon>
        <taxon>Halieaceae</taxon>
        <taxon>Sediminihaliea</taxon>
    </lineage>
</organism>
<reference evidence="2 3" key="1">
    <citation type="submission" date="2020-07" db="EMBL/GenBank/DDBJ databases">
        <title>Halieaceae bacterium, F7430, whole genome shotgun sequencing project.</title>
        <authorList>
            <person name="Jiang S."/>
            <person name="Liu Z.W."/>
            <person name="Du Z.J."/>
        </authorList>
    </citation>
    <scope>NUCLEOTIDE SEQUENCE [LARGE SCALE GENOMIC DNA]</scope>
    <source>
        <strain evidence="2 3">F7430</strain>
    </source>
</reference>
<feature type="domain" description="DUF4340" evidence="1">
    <location>
        <begin position="67"/>
        <end position="231"/>
    </location>
</feature>
<comment type="caution">
    <text evidence="2">The sequence shown here is derived from an EMBL/GenBank/DDBJ whole genome shotgun (WGS) entry which is preliminary data.</text>
</comment>
<dbReference type="Proteomes" id="UP000539350">
    <property type="component" value="Unassembled WGS sequence"/>
</dbReference>
<evidence type="ECO:0000313" key="3">
    <source>
        <dbReference type="Proteomes" id="UP000539350"/>
    </source>
</evidence>
<accession>A0A7W2TX03</accession>
<dbReference type="EMBL" id="JACFXU010000014">
    <property type="protein sequence ID" value="MBA6413484.1"/>
    <property type="molecule type" value="Genomic_DNA"/>
</dbReference>
<sequence length="294" mass="33498">MKRTIASLVFLLIAQCLLLGILQFLESGESVKSEALLAADKLKHLDQIEIEDQMGMSLRLQKRRGRWLLPALQDLPANQKRVEQLIDTLSNHRHGFPVADSSAARQRFWVASYQYHQRLSFVGQDELLGTVYLGRSPAFRKVYARNDISDSIYRLSYNHHDVPATAEAWLDLQLLRYSDVTAVSIDGWSIRRGAHDLWTERDNRTVEPALLSTILSALGELSISAIATEATQRSLAESGQPKRIMQVAQDGKLSTLKLFQQGRKFYIHDSRYRPYFRIGALQYQRLMQLAADKA</sequence>
<dbReference type="Pfam" id="PF14238">
    <property type="entry name" value="DUF4340"/>
    <property type="match status" value="1"/>
</dbReference>
<name>A0A7W2TX03_9GAMM</name>
<proteinExistence type="predicted"/>